<feature type="domain" description="FAD-binding PCMH-type" evidence="10">
    <location>
        <begin position="86"/>
        <end position="265"/>
    </location>
</feature>
<dbReference type="FunFam" id="1.10.45.10:FF:000001">
    <property type="entry name" value="D-lactate dehydrogenase mitochondrial"/>
    <property type="match status" value="1"/>
</dbReference>
<dbReference type="InterPro" id="IPR016171">
    <property type="entry name" value="Vanillyl_alc_oxidase_C-sub2"/>
</dbReference>
<dbReference type="InterPro" id="IPR004113">
    <property type="entry name" value="FAD-bd_oxidored_4_C"/>
</dbReference>
<dbReference type="SUPFAM" id="SSF56176">
    <property type="entry name" value="FAD-binding/transporter-associated domain-like"/>
    <property type="match status" value="1"/>
</dbReference>
<dbReference type="AlphaFoldDB" id="A0A6S7GIG9"/>
<dbReference type="InterPro" id="IPR051264">
    <property type="entry name" value="FAD-oxidored/transferase_4"/>
</dbReference>
<evidence type="ECO:0000256" key="6">
    <source>
        <dbReference type="ARBA" id="ARBA00039003"/>
    </source>
</evidence>
<dbReference type="EMBL" id="CACRXK020001468">
    <property type="protein sequence ID" value="CAB3989332.1"/>
    <property type="molecule type" value="Genomic_DNA"/>
</dbReference>
<reference evidence="11" key="1">
    <citation type="submission" date="2020-04" db="EMBL/GenBank/DDBJ databases">
        <authorList>
            <person name="Alioto T."/>
            <person name="Alioto T."/>
            <person name="Gomez Garrido J."/>
        </authorList>
    </citation>
    <scope>NUCLEOTIDE SEQUENCE</scope>
    <source>
        <strain evidence="11">A484AB</strain>
    </source>
</reference>
<proteinExistence type="inferred from homology"/>
<keyword evidence="3" id="KW-0285">Flavoprotein</keyword>
<dbReference type="Pfam" id="PF02913">
    <property type="entry name" value="FAD-oxidase_C"/>
    <property type="match status" value="1"/>
</dbReference>
<evidence type="ECO:0000256" key="8">
    <source>
        <dbReference type="ARBA" id="ARBA00045410"/>
    </source>
</evidence>
<name>A0A6S7GIG9_PARCT</name>
<dbReference type="FunFam" id="3.30.70.2740:FF:000002">
    <property type="entry name" value="D-2-hydroxyglutarate dehydrogenase mitochondrial"/>
    <property type="match status" value="1"/>
</dbReference>
<dbReference type="InterPro" id="IPR016169">
    <property type="entry name" value="FAD-bd_PCMH_sub2"/>
</dbReference>
<dbReference type="FunFam" id="3.30.70.2190:FF:000001">
    <property type="entry name" value="D-2-hydroxyglutarate dehydrogenase mitochondrial"/>
    <property type="match status" value="1"/>
</dbReference>
<keyword evidence="4" id="KW-0274">FAD</keyword>
<dbReference type="PANTHER" id="PTHR43716">
    <property type="entry name" value="D-2-HYDROXYGLUTARATE DEHYDROGENASE, MITOCHONDRIAL"/>
    <property type="match status" value="1"/>
</dbReference>
<evidence type="ECO:0000256" key="5">
    <source>
        <dbReference type="ARBA" id="ARBA00023002"/>
    </source>
</evidence>
<evidence type="ECO:0000256" key="4">
    <source>
        <dbReference type="ARBA" id="ARBA00022827"/>
    </source>
</evidence>
<dbReference type="FunFam" id="3.30.43.10:FF:000002">
    <property type="entry name" value="D-2-hydroxyglutarate dehydrogenase, mitochondrial"/>
    <property type="match status" value="1"/>
</dbReference>
<evidence type="ECO:0000256" key="7">
    <source>
        <dbReference type="ARBA" id="ARBA00039639"/>
    </source>
</evidence>
<dbReference type="Proteomes" id="UP001152795">
    <property type="component" value="Unassembled WGS sequence"/>
</dbReference>
<dbReference type="Gene3D" id="1.10.45.10">
    <property type="entry name" value="Vanillyl-alcohol Oxidase, Chain A, domain 4"/>
    <property type="match status" value="1"/>
</dbReference>
<evidence type="ECO:0000256" key="2">
    <source>
        <dbReference type="ARBA" id="ARBA00008000"/>
    </source>
</evidence>
<dbReference type="Pfam" id="PF01565">
    <property type="entry name" value="FAD_binding_4"/>
    <property type="match status" value="1"/>
</dbReference>
<comment type="cofactor">
    <cofactor evidence="1">
        <name>FAD</name>
        <dbReference type="ChEBI" id="CHEBI:57692"/>
    </cofactor>
</comment>
<sequence length="509" mass="56339">MAMLKGVRNVFNISPRFAAVYFKNVVRGLSSEPPLTSEQYPDLKRGPYSEVTNDDLAKFSSILDPHRVVQDPEEIAPRNMDWMKSLRGTSNVLLKPKTTQEISEILAYCNSRKIAVVPQSGNTGLVGGSMPVFDEVILSLGLMDNIISIDDISGILVCQAGCILEKLDQFLSERGFMMPLDLGAKGSCMIGGNIATNAGGLRLLRYGSLHGTVLGLEAVLPNGQIIDTLSTCRKDNTGYHLKHMFIGSEGTLGVITAASIMVPYLPRSINVALLGCQSFEDLQRIFKAAKSMLGEVLSAFEMMDYDSVKASEFIGLQNPIGENNFYALIETSGSDAAHDEEKLTALMEWLMNEDLVQDGTIATDKQKMTNIWAVRENIAAGLLEIGYVYKYDVSIPVPRLYEIVEDLRNKIGDKVITIVGYGHIGDGNLHLNIVTEEHDPKVHQLLEPYIFEWVRDCEGSISAEHGIGFKKTKYLHYSKSMECINIMKDLKKMFDPNGILNPYKVLPNK</sequence>
<evidence type="ECO:0000256" key="3">
    <source>
        <dbReference type="ARBA" id="ARBA00022630"/>
    </source>
</evidence>
<dbReference type="PROSITE" id="PS51387">
    <property type="entry name" value="FAD_PCMH"/>
    <property type="match status" value="1"/>
</dbReference>
<keyword evidence="12" id="KW-1185">Reference proteome</keyword>
<protein>
    <recommendedName>
        <fullName evidence="7">D-2-hydroxyglutarate dehydrogenase, mitochondrial</fullName>
        <ecNumber evidence="6">1.1.99.39</ecNumber>
    </recommendedName>
</protein>
<dbReference type="GO" id="GO:0005739">
    <property type="term" value="C:mitochondrion"/>
    <property type="evidence" value="ECO:0007669"/>
    <property type="project" value="TreeGrafter"/>
</dbReference>
<evidence type="ECO:0000313" key="12">
    <source>
        <dbReference type="Proteomes" id="UP001152795"/>
    </source>
</evidence>
<evidence type="ECO:0000313" key="11">
    <source>
        <dbReference type="EMBL" id="CAB3989332.1"/>
    </source>
</evidence>
<comment type="similarity">
    <text evidence="2">Belongs to the FAD-binding oxidoreductase/transferase type 4 family.</text>
</comment>
<dbReference type="Gene3D" id="3.30.43.10">
    <property type="entry name" value="Uridine Diphospho-n-acetylenolpyruvylglucosamine Reductase, domain 2"/>
    <property type="match status" value="1"/>
</dbReference>
<dbReference type="FunFam" id="3.30.465.10:FF:000001">
    <property type="entry name" value="D-2-hydroxyglutarate dehydrogenase, mitochondrial"/>
    <property type="match status" value="1"/>
</dbReference>
<dbReference type="GO" id="GO:0051990">
    <property type="term" value="F:(R)-2-hydroxyglutarate dehydrogenase activity"/>
    <property type="evidence" value="ECO:0007669"/>
    <property type="project" value="UniProtKB-EC"/>
</dbReference>
<dbReference type="EC" id="1.1.99.39" evidence="6"/>
<dbReference type="InterPro" id="IPR016164">
    <property type="entry name" value="FAD-linked_Oxase-like_C"/>
</dbReference>
<evidence type="ECO:0000256" key="1">
    <source>
        <dbReference type="ARBA" id="ARBA00001974"/>
    </source>
</evidence>
<dbReference type="InterPro" id="IPR036318">
    <property type="entry name" value="FAD-bd_PCMH-like_sf"/>
</dbReference>
<dbReference type="SUPFAM" id="SSF55103">
    <property type="entry name" value="FAD-linked oxidases, C-terminal domain"/>
    <property type="match status" value="1"/>
</dbReference>
<keyword evidence="5" id="KW-0560">Oxidoreductase</keyword>
<evidence type="ECO:0000256" key="9">
    <source>
        <dbReference type="ARBA" id="ARBA00049267"/>
    </source>
</evidence>
<dbReference type="OrthoDB" id="5332616at2759"/>
<dbReference type="InterPro" id="IPR016166">
    <property type="entry name" value="FAD-bd_PCMH"/>
</dbReference>
<evidence type="ECO:0000259" key="10">
    <source>
        <dbReference type="PROSITE" id="PS51387"/>
    </source>
</evidence>
<organism evidence="11 12">
    <name type="scientific">Paramuricea clavata</name>
    <name type="common">Red gorgonian</name>
    <name type="synonym">Violescent sea-whip</name>
    <dbReference type="NCBI Taxonomy" id="317549"/>
    <lineage>
        <taxon>Eukaryota</taxon>
        <taxon>Metazoa</taxon>
        <taxon>Cnidaria</taxon>
        <taxon>Anthozoa</taxon>
        <taxon>Octocorallia</taxon>
        <taxon>Malacalcyonacea</taxon>
        <taxon>Plexauridae</taxon>
        <taxon>Paramuricea</taxon>
    </lineage>
</organism>
<gene>
    <name evidence="11" type="ORF">PACLA_8A028806</name>
</gene>
<dbReference type="InterPro" id="IPR006094">
    <property type="entry name" value="Oxid_FAD_bind_N"/>
</dbReference>
<dbReference type="Gene3D" id="3.30.465.10">
    <property type="match status" value="1"/>
</dbReference>
<dbReference type="Gene3D" id="3.30.70.2190">
    <property type="match status" value="1"/>
</dbReference>
<accession>A0A6S7GIG9</accession>
<dbReference type="PANTHER" id="PTHR43716:SF1">
    <property type="entry name" value="D-2-HYDROXYGLUTARATE DEHYDROGENASE, MITOCHONDRIAL"/>
    <property type="match status" value="1"/>
</dbReference>
<comment type="function">
    <text evidence="8">Catalyzes the oxidation of D-2-hydroxyglutarate (D-2-HG) to alpha-ketoglutarate. Also catalyzes the oxidation of other D-2-hydroxyacids, such as D-malate (D-MAL) and D-lactate (D-LAC). Exhibits high activities towards D-2-HG and D-MAL but a very weak activity towards D-LAC.</text>
</comment>
<dbReference type="InterPro" id="IPR016167">
    <property type="entry name" value="FAD-bd_PCMH_sub1"/>
</dbReference>
<dbReference type="Gene3D" id="3.30.70.2740">
    <property type="match status" value="1"/>
</dbReference>
<comment type="caution">
    <text evidence="11">The sequence shown here is derived from an EMBL/GenBank/DDBJ whole genome shotgun (WGS) entry which is preliminary data.</text>
</comment>
<dbReference type="GO" id="GO:0071949">
    <property type="term" value="F:FAD binding"/>
    <property type="evidence" value="ECO:0007669"/>
    <property type="project" value="InterPro"/>
</dbReference>
<comment type="catalytic activity">
    <reaction evidence="9">
        <text>(R)-malate + A = oxaloacetate + AH2</text>
        <dbReference type="Rhea" id="RHEA:67460"/>
        <dbReference type="ChEBI" id="CHEBI:13193"/>
        <dbReference type="ChEBI" id="CHEBI:15588"/>
        <dbReference type="ChEBI" id="CHEBI:16452"/>
        <dbReference type="ChEBI" id="CHEBI:17499"/>
    </reaction>
    <physiologicalReaction direction="left-to-right" evidence="9">
        <dbReference type="Rhea" id="RHEA:67461"/>
    </physiologicalReaction>
</comment>